<dbReference type="Pfam" id="PF17853">
    <property type="entry name" value="GGDEF_2"/>
    <property type="match status" value="1"/>
</dbReference>
<comment type="caution">
    <text evidence="6">The sequence shown here is derived from an EMBL/GenBank/DDBJ whole genome shotgun (WGS) entry which is preliminary data.</text>
</comment>
<gene>
    <name evidence="6" type="ORF">E1202_08255</name>
</gene>
<dbReference type="InterPro" id="IPR025736">
    <property type="entry name" value="PucR_C-HTH_dom"/>
</dbReference>
<dbReference type="Gene3D" id="1.10.10.2840">
    <property type="entry name" value="PucR C-terminal helix-turn-helix domain"/>
    <property type="match status" value="1"/>
</dbReference>
<feature type="region of interest" description="Disordered" evidence="2">
    <location>
        <begin position="1"/>
        <end position="42"/>
    </location>
</feature>
<evidence type="ECO:0000259" key="3">
    <source>
        <dbReference type="Pfam" id="PF13556"/>
    </source>
</evidence>
<dbReference type="PANTHER" id="PTHR33744">
    <property type="entry name" value="CARBOHYDRATE DIACID REGULATOR"/>
    <property type="match status" value="1"/>
</dbReference>
<comment type="similarity">
    <text evidence="1">Belongs to the CdaR family.</text>
</comment>
<sequence length="425" mass="46599">MTADQDPATPRITTVRGLEEADPVNPTTPSGSGSGATPSSAARELATRLMNRLPELAVRLRDALIAKDEIYATTDLITPDELLRSCEHNLLRAVQSLAGTAPDDVDMLDAARRTARGRADTGLPLESLLHAYRLGTEVLWAALLEEAREHAPPLLWDLLDSAAQVMQVIDWMSLEAASVYRARVEQAQRRDSERRQAVLDGLLEGYGGDPRVAEEANRVLGVSPAARLLMVVIKHVGVSASPPQSPADALAAHGFTSEWRLRADREIGLVVLGSESVARMTTRLRAVVDGQAGMSSPFTGLEQVPSGCRLAELALDTIPGDEPMVVAFEDRLPEALLASNRTIADRIHQRALGRLLELDVDKRDMLLDTLRCWFRHDRSARDVAGELHCHRNTVLQRLARIEDRTGRSLSNDRDVLLLRLALMTE</sequence>
<dbReference type="InterPro" id="IPR051448">
    <property type="entry name" value="CdaR-like_regulators"/>
</dbReference>
<reference evidence="6 7" key="1">
    <citation type="submission" date="2019-03" db="EMBL/GenBank/DDBJ databases">
        <title>Draft genome sequences of novel Actinobacteria.</title>
        <authorList>
            <person name="Sahin N."/>
            <person name="Ay H."/>
            <person name="Saygin H."/>
        </authorList>
    </citation>
    <scope>NUCLEOTIDE SEQUENCE [LARGE SCALE GENOMIC DNA]</scope>
    <source>
        <strain evidence="6 7">5K548</strain>
    </source>
</reference>
<dbReference type="InterPro" id="IPR025751">
    <property type="entry name" value="RsbRD_N_dom"/>
</dbReference>
<evidence type="ECO:0000256" key="2">
    <source>
        <dbReference type="SAM" id="MobiDB-lite"/>
    </source>
</evidence>
<keyword evidence="7" id="KW-1185">Reference proteome</keyword>
<name>A0A4R5BU50_9PSEU</name>
<protein>
    <submittedName>
        <fullName evidence="6">PucR family transcriptional regulator</fullName>
    </submittedName>
</protein>
<evidence type="ECO:0000259" key="4">
    <source>
        <dbReference type="Pfam" id="PF14361"/>
    </source>
</evidence>
<dbReference type="EMBL" id="SMLA01000008">
    <property type="protein sequence ID" value="TDD90608.1"/>
    <property type="molecule type" value="Genomic_DNA"/>
</dbReference>
<dbReference type="Pfam" id="PF14361">
    <property type="entry name" value="RsbRD_N"/>
    <property type="match status" value="1"/>
</dbReference>
<feature type="compositionally biased region" description="Low complexity" evidence="2">
    <location>
        <begin position="27"/>
        <end position="42"/>
    </location>
</feature>
<dbReference type="AlphaFoldDB" id="A0A4R5BU50"/>
<proteinExistence type="inferred from homology"/>
<feature type="domain" description="PucR C-terminal helix-turn-helix" evidence="3">
    <location>
        <begin position="366"/>
        <end position="422"/>
    </location>
</feature>
<dbReference type="Proteomes" id="UP000294723">
    <property type="component" value="Unassembled WGS sequence"/>
</dbReference>
<evidence type="ECO:0000313" key="7">
    <source>
        <dbReference type="Proteomes" id="UP000294723"/>
    </source>
</evidence>
<dbReference type="InterPro" id="IPR041522">
    <property type="entry name" value="CdaR_GGDEF"/>
</dbReference>
<feature type="domain" description="RsbT co-antagonist protein RsbRD N-terminal" evidence="4">
    <location>
        <begin position="54"/>
        <end position="195"/>
    </location>
</feature>
<organism evidence="6 7">
    <name type="scientific">Saccharopolyspora karakumensis</name>
    <dbReference type="NCBI Taxonomy" id="2530386"/>
    <lineage>
        <taxon>Bacteria</taxon>
        <taxon>Bacillati</taxon>
        <taxon>Actinomycetota</taxon>
        <taxon>Actinomycetes</taxon>
        <taxon>Pseudonocardiales</taxon>
        <taxon>Pseudonocardiaceae</taxon>
        <taxon>Saccharopolyspora</taxon>
    </lineage>
</organism>
<feature type="domain" description="CdaR GGDEF-like" evidence="5">
    <location>
        <begin position="209"/>
        <end position="316"/>
    </location>
</feature>
<dbReference type="InterPro" id="IPR042070">
    <property type="entry name" value="PucR_C-HTH_sf"/>
</dbReference>
<evidence type="ECO:0000256" key="1">
    <source>
        <dbReference type="ARBA" id="ARBA00006754"/>
    </source>
</evidence>
<dbReference type="PANTHER" id="PTHR33744:SF1">
    <property type="entry name" value="DNA-BINDING TRANSCRIPTIONAL ACTIVATOR ADER"/>
    <property type="match status" value="1"/>
</dbReference>
<dbReference type="RefSeq" id="WP_132681971.1">
    <property type="nucleotide sequence ID" value="NZ_SMLA01000008.1"/>
</dbReference>
<dbReference type="Pfam" id="PF13556">
    <property type="entry name" value="HTH_30"/>
    <property type="match status" value="1"/>
</dbReference>
<accession>A0A4R5BU50</accession>
<evidence type="ECO:0000259" key="5">
    <source>
        <dbReference type="Pfam" id="PF17853"/>
    </source>
</evidence>
<evidence type="ECO:0000313" key="6">
    <source>
        <dbReference type="EMBL" id="TDD90608.1"/>
    </source>
</evidence>